<evidence type="ECO:0000256" key="8">
    <source>
        <dbReference type="ARBA" id="ARBA00048169"/>
    </source>
</evidence>
<dbReference type="InterPro" id="IPR000860">
    <property type="entry name" value="HemC"/>
</dbReference>
<keyword evidence="13" id="KW-1185">Reference proteome</keyword>
<dbReference type="GO" id="GO:0006783">
    <property type="term" value="P:heme biosynthetic process"/>
    <property type="evidence" value="ECO:0007669"/>
    <property type="project" value="TreeGrafter"/>
</dbReference>
<dbReference type="PANTHER" id="PTHR11557:SF0">
    <property type="entry name" value="PORPHOBILINOGEN DEAMINASE"/>
    <property type="match status" value="1"/>
</dbReference>
<dbReference type="InterPro" id="IPR036803">
    <property type="entry name" value="Porphobilinogen_deaminase_C_sf"/>
</dbReference>
<evidence type="ECO:0000256" key="6">
    <source>
        <dbReference type="ARBA" id="ARBA00022679"/>
    </source>
</evidence>
<feature type="domain" description="Porphobilinogen deaminase C-terminal" evidence="11">
    <location>
        <begin position="239"/>
        <end position="318"/>
    </location>
</feature>
<proteinExistence type="inferred from homology"/>
<dbReference type="PANTHER" id="PTHR11557">
    <property type="entry name" value="PORPHOBILINOGEN DEAMINASE"/>
    <property type="match status" value="1"/>
</dbReference>
<protein>
    <recommendedName>
        <fullName evidence="5 9">Hydroxymethylbilane synthase</fullName>
        <ecNumber evidence="5 9">2.5.1.61</ecNumber>
    </recommendedName>
</protein>
<dbReference type="EC" id="2.5.1.61" evidence="5 9"/>
<name>A0A1B7LWQ7_9MICC</name>
<dbReference type="PIRSF" id="PIRSF001438">
    <property type="entry name" value="4pyrrol_synth_OHMeBilane_synth"/>
    <property type="match status" value="1"/>
</dbReference>
<comment type="subunit">
    <text evidence="4">Monomer.</text>
</comment>
<dbReference type="RefSeq" id="WP_043058598.1">
    <property type="nucleotide sequence ID" value="NZ_LXEY01000022.1"/>
</dbReference>
<dbReference type="Pfam" id="PF01379">
    <property type="entry name" value="Porphobil_deam"/>
    <property type="match status" value="1"/>
</dbReference>
<comment type="cofactor">
    <cofactor evidence="1">
        <name>dipyrromethane</name>
        <dbReference type="ChEBI" id="CHEBI:60342"/>
    </cofactor>
</comment>
<evidence type="ECO:0000259" key="10">
    <source>
        <dbReference type="Pfam" id="PF01379"/>
    </source>
</evidence>
<dbReference type="Gene3D" id="3.40.190.10">
    <property type="entry name" value="Periplasmic binding protein-like II"/>
    <property type="match status" value="2"/>
</dbReference>
<dbReference type="PRINTS" id="PR00151">
    <property type="entry name" value="PORPHBDMNASE"/>
</dbReference>
<dbReference type="OrthoDB" id="9810298at2"/>
<evidence type="ECO:0000256" key="7">
    <source>
        <dbReference type="ARBA" id="ARBA00023244"/>
    </source>
</evidence>
<dbReference type="GO" id="GO:0004418">
    <property type="term" value="F:hydroxymethylbilane synthase activity"/>
    <property type="evidence" value="ECO:0007669"/>
    <property type="project" value="UniProtKB-UniRule"/>
</dbReference>
<sequence>MAYRIGTRGSALATTQTQWVANAMTTADTAFEQVIIKTKGDVTTGSLANLGGTGVFATALRQAVINGEVDLAVHSLKDLPAKQPAELRIAAIPERADYRDALCAADGMTLDTLPKGAKIGTGSPRRVAQLLALRPDLEMVDIRGNVHTRLARVKGYEHHHDNAPAAAGSPKGDLDAVVLACAGIDRLGLDWAITQRIDPEIMLPAPGQGALAVEVSAEKALDAPLATALADHDQLAARLEATAERALLETLEAGCAAPLGGLARFNGTSLHLDAIVSAMDGSKTIRREATTTIAIEAITDATLATAYQLGVEVAKMMIDDGADLLPPGPARGNR</sequence>
<dbReference type="GO" id="GO:0005737">
    <property type="term" value="C:cytoplasm"/>
    <property type="evidence" value="ECO:0007669"/>
    <property type="project" value="UniProtKB-UniRule"/>
</dbReference>
<comment type="similarity">
    <text evidence="3">Belongs to the HMBS family.</text>
</comment>
<evidence type="ECO:0000256" key="5">
    <source>
        <dbReference type="ARBA" id="ARBA00012655"/>
    </source>
</evidence>
<accession>A0A1B7LWQ7</accession>
<dbReference type="AlphaFoldDB" id="A0A1B7LWQ7"/>
<organism evidence="12 13">
    <name type="scientific">Enteractinococcus helveticum</name>
    <dbReference type="NCBI Taxonomy" id="1837282"/>
    <lineage>
        <taxon>Bacteria</taxon>
        <taxon>Bacillati</taxon>
        <taxon>Actinomycetota</taxon>
        <taxon>Actinomycetes</taxon>
        <taxon>Micrococcales</taxon>
        <taxon>Micrococcaceae</taxon>
    </lineage>
</organism>
<evidence type="ECO:0000256" key="1">
    <source>
        <dbReference type="ARBA" id="ARBA00001916"/>
    </source>
</evidence>
<comment type="caution">
    <text evidence="12">The sequence shown here is derived from an EMBL/GenBank/DDBJ whole genome shotgun (WGS) entry which is preliminary data.</text>
</comment>
<feature type="domain" description="Porphobilinogen deaminase N-terminal" evidence="10">
    <location>
        <begin position="4"/>
        <end position="219"/>
    </location>
</feature>
<comment type="catalytic activity">
    <reaction evidence="8">
        <text>4 porphobilinogen + H2O = hydroxymethylbilane + 4 NH4(+)</text>
        <dbReference type="Rhea" id="RHEA:13185"/>
        <dbReference type="ChEBI" id="CHEBI:15377"/>
        <dbReference type="ChEBI" id="CHEBI:28938"/>
        <dbReference type="ChEBI" id="CHEBI:57845"/>
        <dbReference type="ChEBI" id="CHEBI:58126"/>
        <dbReference type="EC" id="2.5.1.61"/>
    </reaction>
</comment>
<evidence type="ECO:0000259" key="11">
    <source>
        <dbReference type="Pfam" id="PF03900"/>
    </source>
</evidence>
<reference evidence="12 13" key="1">
    <citation type="submission" date="2016-04" db="EMBL/GenBank/DDBJ databases">
        <title>First whole genome shotgun sequence of the bacterium Enteractinococcus sp. strain UASWS1574.</title>
        <authorList>
            <person name="Crovadore J."/>
            <person name="Chablais R."/>
            <person name="Lefort F."/>
        </authorList>
    </citation>
    <scope>NUCLEOTIDE SEQUENCE [LARGE SCALE GENOMIC DNA]</scope>
    <source>
        <strain evidence="12 13">UASWS1574</strain>
    </source>
</reference>
<dbReference type="Pfam" id="PF03900">
    <property type="entry name" value="Porphobil_deamC"/>
    <property type="match status" value="1"/>
</dbReference>
<evidence type="ECO:0000256" key="4">
    <source>
        <dbReference type="ARBA" id="ARBA00011245"/>
    </source>
</evidence>
<dbReference type="STRING" id="1837282.A6F49_16635"/>
<evidence type="ECO:0000313" key="12">
    <source>
        <dbReference type="EMBL" id="OAV59466.1"/>
    </source>
</evidence>
<dbReference type="NCBIfam" id="TIGR00212">
    <property type="entry name" value="hemC"/>
    <property type="match status" value="1"/>
</dbReference>
<dbReference type="EMBL" id="LXEY01000022">
    <property type="protein sequence ID" value="OAV59466.1"/>
    <property type="molecule type" value="Genomic_DNA"/>
</dbReference>
<dbReference type="PROSITE" id="PS00533">
    <property type="entry name" value="PORPHOBILINOGEN_DEAM"/>
    <property type="match status" value="1"/>
</dbReference>
<evidence type="ECO:0000256" key="9">
    <source>
        <dbReference type="NCBIfam" id="TIGR00212"/>
    </source>
</evidence>
<evidence type="ECO:0000313" key="13">
    <source>
        <dbReference type="Proteomes" id="UP000078292"/>
    </source>
</evidence>
<evidence type="ECO:0000256" key="3">
    <source>
        <dbReference type="ARBA" id="ARBA00005638"/>
    </source>
</evidence>
<evidence type="ECO:0000256" key="2">
    <source>
        <dbReference type="ARBA" id="ARBA00002869"/>
    </source>
</evidence>
<dbReference type="InterPro" id="IPR022417">
    <property type="entry name" value="Porphobilin_deaminase_N"/>
</dbReference>
<dbReference type="Proteomes" id="UP000078292">
    <property type="component" value="Unassembled WGS sequence"/>
</dbReference>
<gene>
    <name evidence="12" type="ORF">A6F49_16635</name>
</gene>
<dbReference type="FunFam" id="3.40.190.10:FF:000005">
    <property type="entry name" value="Porphobilinogen deaminase"/>
    <property type="match status" value="1"/>
</dbReference>
<keyword evidence="7" id="KW-0627">Porphyrin biosynthesis</keyword>
<dbReference type="InterPro" id="IPR022418">
    <property type="entry name" value="Porphobilinogen_deaminase_C"/>
</dbReference>
<dbReference type="InterPro" id="IPR022419">
    <property type="entry name" value="Porphobilin_deaminase_cofac_BS"/>
</dbReference>
<dbReference type="SUPFAM" id="SSF53850">
    <property type="entry name" value="Periplasmic binding protein-like II"/>
    <property type="match status" value="1"/>
</dbReference>
<comment type="function">
    <text evidence="2">Tetrapolymerization of the monopyrrole PBG into the hydroxymethylbilane pre-uroporphyrinogen in several discrete steps.</text>
</comment>
<dbReference type="Gene3D" id="3.30.160.40">
    <property type="entry name" value="Porphobilinogen deaminase, C-terminal domain"/>
    <property type="match status" value="1"/>
</dbReference>
<dbReference type="SUPFAM" id="SSF54782">
    <property type="entry name" value="Porphobilinogen deaminase (hydroxymethylbilane synthase), C-terminal domain"/>
    <property type="match status" value="1"/>
</dbReference>
<keyword evidence="6" id="KW-0808">Transferase</keyword>